<feature type="domain" description="Galactose oxidase-like Early set" evidence="4">
    <location>
        <begin position="487"/>
        <end position="589"/>
    </location>
</feature>
<dbReference type="Gene3D" id="2.130.10.80">
    <property type="entry name" value="Galactose oxidase/kelch, beta-propeller"/>
    <property type="match status" value="1"/>
</dbReference>
<feature type="transmembrane region" description="Helical" evidence="2">
    <location>
        <begin position="54"/>
        <end position="73"/>
    </location>
</feature>
<keyword evidence="1" id="KW-0732">Signal</keyword>
<dbReference type="Pfam" id="PF09118">
    <property type="entry name" value="GO-like_E_set"/>
    <property type="match status" value="1"/>
</dbReference>
<dbReference type="PANTHER" id="PTHR32208">
    <property type="entry name" value="SECRETED PROTEIN-RELATED"/>
    <property type="match status" value="1"/>
</dbReference>
<evidence type="ECO:0000259" key="3">
    <source>
        <dbReference type="Pfam" id="PF07250"/>
    </source>
</evidence>
<dbReference type="CDD" id="cd02851">
    <property type="entry name" value="E_set_GO_C"/>
    <property type="match status" value="1"/>
</dbReference>
<protein>
    <recommendedName>
        <fullName evidence="7">Galactose oxidase</fullName>
    </recommendedName>
</protein>
<evidence type="ECO:0000259" key="4">
    <source>
        <dbReference type="Pfam" id="PF09118"/>
    </source>
</evidence>
<accession>A0ABP1AVH4</accession>
<dbReference type="SUPFAM" id="SSF81296">
    <property type="entry name" value="E set domains"/>
    <property type="match status" value="1"/>
</dbReference>
<evidence type="ECO:0000256" key="2">
    <source>
        <dbReference type="SAM" id="Phobius"/>
    </source>
</evidence>
<evidence type="ECO:0000313" key="6">
    <source>
        <dbReference type="Proteomes" id="UP001497522"/>
    </source>
</evidence>
<keyword evidence="2" id="KW-1133">Transmembrane helix</keyword>
<dbReference type="InterPro" id="IPR015202">
    <property type="entry name" value="GO-like_E_set"/>
</dbReference>
<dbReference type="PANTHER" id="PTHR32208:SF21">
    <property type="entry name" value="LOW QUALITY PROTEIN: ALDEHYDE OXIDASE GLOX-LIKE"/>
    <property type="match status" value="1"/>
</dbReference>
<name>A0ABP1AVH4_9BRYO</name>
<evidence type="ECO:0000313" key="5">
    <source>
        <dbReference type="EMBL" id="CAK9866575.1"/>
    </source>
</evidence>
<dbReference type="InterPro" id="IPR011043">
    <property type="entry name" value="Gal_Oxase/kelch_b-propeller"/>
</dbReference>
<dbReference type="Gene3D" id="2.60.40.10">
    <property type="entry name" value="Immunoglobulins"/>
    <property type="match status" value="1"/>
</dbReference>
<dbReference type="Proteomes" id="UP001497522">
    <property type="component" value="Chromosome 16"/>
</dbReference>
<dbReference type="InterPro" id="IPR014756">
    <property type="entry name" value="Ig_E-set"/>
</dbReference>
<feature type="domain" description="Glyoxal oxidase N-terminal" evidence="3">
    <location>
        <begin position="95"/>
        <end position="478"/>
    </location>
</feature>
<reference evidence="5" key="1">
    <citation type="submission" date="2024-03" db="EMBL/GenBank/DDBJ databases">
        <authorList>
            <consortium name="ELIXIR-Norway"/>
            <consortium name="Elixir Norway"/>
        </authorList>
    </citation>
    <scope>NUCLEOTIDE SEQUENCE</scope>
</reference>
<proteinExistence type="predicted"/>
<dbReference type="Pfam" id="PF07250">
    <property type="entry name" value="Glyoxal_oxid_N"/>
    <property type="match status" value="1"/>
</dbReference>
<keyword evidence="6" id="KW-1185">Reference proteome</keyword>
<sequence length="593" mass="63962">MRICGPCHTSRTRIRREEESDDASYKHLQMIRLASVQQLRRSSCRRISIRVPELALVVAALAAFLMCLVGSGVNGQTGLPGTWEILLQNAGIASMHTAVTHYNTVVLLDRTDIGASQIPLANGACRNDPNDLTLKQDCTAHSVLFDPATNTVRPLTILTDTWCSSGQFAPDGTLIQTGGDFDGTKVIRTFSPCPADGTCDWVESTTTQLQVGRWYATNQLLPDGTQIVIGGRAVFTYEYLPPNGQGQIALPFLSATDDIEEDNLYPYVFLLPDGTLYIFANRDSIIYNYLTSTVVSTFPTIPGEPRNYPSAGSAVMLPLLASNQFSVVEVLVCGGAQYGAFQNSTTTAPCSTTCGRITVTDPSPAWAMETMPMPRCMGDMILLPSQDILIINGAQAGSQGWGHATNAALNPVLYSSNAAPGLRFAPLAPTTIPRVYHSTANLLPDGRILCAGSNTHQFYTFSGEFPTELRLDAFSPPYLAPAQDLLRCTITASPAQIFYNTNFTITFTVPLTPVAWIELNLVSAPFVTHSFSQGQRLLNLATTASVPVANNTYTITATAPTTPQLAPPAYYMLFAVNQGIPGPSIWVQVSAPQ</sequence>
<dbReference type="EMBL" id="OZ023717">
    <property type="protein sequence ID" value="CAK9866575.1"/>
    <property type="molecule type" value="Genomic_DNA"/>
</dbReference>
<dbReference type="InterPro" id="IPR037293">
    <property type="entry name" value="Gal_Oxidase_central_sf"/>
</dbReference>
<dbReference type="InterPro" id="IPR009880">
    <property type="entry name" value="Glyoxal_oxidase_N"/>
</dbReference>
<evidence type="ECO:0008006" key="7">
    <source>
        <dbReference type="Google" id="ProtNLM"/>
    </source>
</evidence>
<evidence type="ECO:0000256" key="1">
    <source>
        <dbReference type="ARBA" id="ARBA00022729"/>
    </source>
</evidence>
<dbReference type="InterPro" id="IPR013783">
    <property type="entry name" value="Ig-like_fold"/>
</dbReference>
<keyword evidence="2" id="KW-0812">Transmembrane</keyword>
<gene>
    <name evidence="5" type="ORF">CSSPJE1EN2_LOCUS9570</name>
</gene>
<keyword evidence="2" id="KW-0472">Membrane</keyword>
<dbReference type="SUPFAM" id="SSF50965">
    <property type="entry name" value="Galactose oxidase, central domain"/>
    <property type="match status" value="1"/>
</dbReference>
<organism evidence="5 6">
    <name type="scientific">Sphagnum jensenii</name>
    <dbReference type="NCBI Taxonomy" id="128206"/>
    <lineage>
        <taxon>Eukaryota</taxon>
        <taxon>Viridiplantae</taxon>
        <taxon>Streptophyta</taxon>
        <taxon>Embryophyta</taxon>
        <taxon>Bryophyta</taxon>
        <taxon>Sphagnophytina</taxon>
        <taxon>Sphagnopsida</taxon>
        <taxon>Sphagnales</taxon>
        <taxon>Sphagnaceae</taxon>
        <taxon>Sphagnum</taxon>
    </lineage>
</organism>